<organism evidence="13 14">
    <name type="scientific">Candidatus Pullilachnospira gallistercoris</name>
    <dbReference type="NCBI Taxonomy" id="2840911"/>
    <lineage>
        <taxon>Bacteria</taxon>
        <taxon>Bacillati</taxon>
        <taxon>Bacillota</taxon>
        <taxon>Clostridia</taxon>
        <taxon>Lachnospirales</taxon>
        <taxon>Lachnospiraceae</taxon>
        <taxon>Lachnospiraceae incertae sedis</taxon>
        <taxon>Candidatus Pullilachnospira</taxon>
    </lineage>
</organism>
<keyword evidence="5" id="KW-0067">ATP-binding</keyword>
<dbReference type="SMART" id="SM00487">
    <property type="entry name" value="DEXDc"/>
    <property type="match status" value="1"/>
</dbReference>
<dbReference type="GO" id="GO:0006310">
    <property type="term" value="P:DNA recombination"/>
    <property type="evidence" value="ECO:0007669"/>
    <property type="project" value="InterPro"/>
</dbReference>
<dbReference type="EMBL" id="DVHM01000056">
    <property type="protein sequence ID" value="HIR70343.1"/>
    <property type="molecule type" value="Genomic_DNA"/>
</dbReference>
<keyword evidence="3" id="KW-0378">Hydrolase</keyword>
<evidence type="ECO:0000256" key="8">
    <source>
        <dbReference type="ARBA" id="ARBA00034617"/>
    </source>
</evidence>
<evidence type="ECO:0000256" key="2">
    <source>
        <dbReference type="ARBA" id="ARBA00022741"/>
    </source>
</evidence>
<dbReference type="GO" id="GO:0005737">
    <property type="term" value="C:cytoplasm"/>
    <property type="evidence" value="ECO:0007669"/>
    <property type="project" value="TreeGrafter"/>
</dbReference>
<dbReference type="SUPFAM" id="SSF52540">
    <property type="entry name" value="P-loop containing nucleoside triphosphate hydrolases"/>
    <property type="match status" value="1"/>
</dbReference>
<sequence length="720" mass="82415">MSAPNNTITEASLLEDVKKYFPIRSFRPAQEPVIRAILSGRDATVVMPTGGGKSLCYQYPAVKFAGITLVISPLIALMQDQIKQLRAKGIPAACLNSSISPEGRRKIMLDADAGRYRLLYVSPERLISPAFIRFARRLDIRLLVVDEAHCISLWGYDFRPDYLRIPQFIRLMKKRPVIATFTASASAHVQKDVMEVLDLKNPFRINAGYRRENLRLAVKPCATEGKKFQRLYGYLSHRLDQSGIVYCATVENVNKVCDRLVQNGWSAVRYYAELPEEEKQAGFEAFMSGEKKIMVATNAFGMGIDKEDIRYIIHFNLAKDLESYWQEIGRSGRDGKEADCILYYMPKDQEIFYSLFGSLRTAMQKDGRHISEETADFLYRLSQKRFYAMVAYAEKGAEMESSDLQEAISAYFTDGAVENSLNPAMLSEGEKARRTLMEESRRIPVLYTNETKAARRIRQGNCPIHQDIEIAVGRKRRGPVHSFRLDGNLTYFDLMVADAAYTLYFFGKEKFYLRNILELLSGDFSVTMKPEKVGTRDEKTGEERERAENRDKRSAFAESLERLSATHIRICRGDGTFGFAFPDEREETILEGPFLPLVREGKTGYRMTATPPLYRYAELCNGQFFSIPLNRLQIRDAGGRKMPVSIENLKLRHFLARRIQMMIPIGRGKDRSPVSRIIRLQGLAAMYDMLEISLPENPYLRRRKQATLEEKISLILDYYI</sequence>
<evidence type="ECO:0000256" key="3">
    <source>
        <dbReference type="ARBA" id="ARBA00022801"/>
    </source>
</evidence>
<feature type="non-terminal residue" evidence="13">
    <location>
        <position position="720"/>
    </location>
</feature>
<evidence type="ECO:0000256" key="5">
    <source>
        <dbReference type="ARBA" id="ARBA00022840"/>
    </source>
</evidence>
<comment type="catalytic activity">
    <reaction evidence="8">
        <text>Couples ATP hydrolysis with the unwinding of duplex DNA by translocating in the 3'-5' direction.</text>
        <dbReference type="EC" id="5.6.2.4"/>
    </reaction>
</comment>
<dbReference type="GO" id="GO:0043138">
    <property type="term" value="F:3'-5' DNA helicase activity"/>
    <property type="evidence" value="ECO:0007669"/>
    <property type="project" value="UniProtKB-EC"/>
</dbReference>
<keyword evidence="7" id="KW-0413">Isomerase</keyword>
<dbReference type="InterPro" id="IPR004589">
    <property type="entry name" value="DNA_helicase_ATP-dep_RecQ"/>
</dbReference>
<dbReference type="AlphaFoldDB" id="A0A9D1E8R2"/>
<keyword evidence="2" id="KW-0547">Nucleotide-binding</keyword>
<dbReference type="FunFam" id="3.40.50.300:FF:001389">
    <property type="entry name" value="ATP-dependent DNA helicase RecQ"/>
    <property type="match status" value="1"/>
</dbReference>
<dbReference type="PROSITE" id="PS51192">
    <property type="entry name" value="HELICASE_ATP_BIND_1"/>
    <property type="match status" value="1"/>
</dbReference>
<dbReference type="Gene3D" id="3.40.50.300">
    <property type="entry name" value="P-loop containing nucleotide triphosphate hydrolases"/>
    <property type="match status" value="2"/>
</dbReference>
<gene>
    <name evidence="13" type="ORF">IAA55_03585</name>
</gene>
<reference evidence="13" key="2">
    <citation type="journal article" date="2021" name="PeerJ">
        <title>Extensive microbial diversity within the chicken gut microbiome revealed by metagenomics and culture.</title>
        <authorList>
            <person name="Gilroy R."/>
            <person name="Ravi A."/>
            <person name="Getino M."/>
            <person name="Pursley I."/>
            <person name="Horton D.L."/>
            <person name="Alikhan N.F."/>
            <person name="Baker D."/>
            <person name="Gharbi K."/>
            <person name="Hall N."/>
            <person name="Watson M."/>
            <person name="Adriaenssens E.M."/>
            <person name="Foster-Nyarko E."/>
            <person name="Jarju S."/>
            <person name="Secka A."/>
            <person name="Antonio M."/>
            <person name="Oren A."/>
            <person name="Chaudhuri R.R."/>
            <person name="La Ragione R."/>
            <person name="Hildebrand F."/>
            <person name="Pallen M.J."/>
        </authorList>
    </citation>
    <scope>NUCLEOTIDE SEQUENCE</scope>
    <source>
        <strain evidence="13">ChiSjej5B23-6657</strain>
    </source>
</reference>
<reference evidence="13" key="1">
    <citation type="submission" date="2020-10" db="EMBL/GenBank/DDBJ databases">
        <authorList>
            <person name="Gilroy R."/>
        </authorList>
    </citation>
    <scope>NUCLEOTIDE SEQUENCE</scope>
    <source>
        <strain evidence="13">ChiSjej5B23-6657</strain>
    </source>
</reference>
<evidence type="ECO:0000256" key="7">
    <source>
        <dbReference type="ARBA" id="ARBA00023235"/>
    </source>
</evidence>
<feature type="domain" description="Helicase C-terminal" evidence="12">
    <location>
        <begin position="227"/>
        <end position="378"/>
    </location>
</feature>
<dbReference type="InterPro" id="IPR014001">
    <property type="entry name" value="Helicase_ATP-bd"/>
</dbReference>
<evidence type="ECO:0000259" key="11">
    <source>
        <dbReference type="PROSITE" id="PS51192"/>
    </source>
</evidence>
<accession>A0A9D1E8R2</accession>
<feature type="domain" description="Helicase ATP-binding" evidence="11">
    <location>
        <begin position="34"/>
        <end position="203"/>
    </location>
</feature>
<dbReference type="GO" id="GO:0005694">
    <property type="term" value="C:chromosome"/>
    <property type="evidence" value="ECO:0007669"/>
    <property type="project" value="TreeGrafter"/>
</dbReference>
<evidence type="ECO:0000256" key="9">
    <source>
        <dbReference type="ARBA" id="ARBA00034808"/>
    </source>
</evidence>
<dbReference type="InterPro" id="IPR027417">
    <property type="entry name" value="P-loop_NTPase"/>
</dbReference>
<evidence type="ECO:0000256" key="10">
    <source>
        <dbReference type="SAM" id="MobiDB-lite"/>
    </source>
</evidence>
<evidence type="ECO:0000256" key="4">
    <source>
        <dbReference type="ARBA" id="ARBA00022806"/>
    </source>
</evidence>
<keyword evidence="6" id="KW-0238">DNA-binding</keyword>
<dbReference type="SMART" id="SM00490">
    <property type="entry name" value="HELICc"/>
    <property type="match status" value="1"/>
</dbReference>
<protein>
    <recommendedName>
        <fullName evidence="9">DNA 3'-5' helicase</fullName>
        <ecNumber evidence="9">5.6.2.4</ecNumber>
    </recommendedName>
</protein>
<comment type="caution">
    <text evidence="13">The sequence shown here is derived from an EMBL/GenBank/DDBJ whole genome shotgun (WGS) entry which is preliminary data.</text>
</comment>
<evidence type="ECO:0000256" key="1">
    <source>
        <dbReference type="ARBA" id="ARBA00005446"/>
    </source>
</evidence>
<feature type="region of interest" description="Disordered" evidence="10">
    <location>
        <begin position="531"/>
        <end position="552"/>
    </location>
</feature>
<dbReference type="EC" id="5.6.2.4" evidence="9"/>
<dbReference type="Proteomes" id="UP000823912">
    <property type="component" value="Unassembled WGS sequence"/>
</dbReference>
<name>A0A9D1E8R2_9FIRM</name>
<proteinExistence type="inferred from homology"/>
<dbReference type="PANTHER" id="PTHR13710">
    <property type="entry name" value="DNA HELICASE RECQ FAMILY MEMBER"/>
    <property type="match status" value="1"/>
</dbReference>
<dbReference type="InterPro" id="IPR001650">
    <property type="entry name" value="Helicase_C-like"/>
</dbReference>
<dbReference type="GO" id="GO:0016787">
    <property type="term" value="F:hydrolase activity"/>
    <property type="evidence" value="ECO:0007669"/>
    <property type="project" value="UniProtKB-KW"/>
</dbReference>
<dbReference type="PROSITE" id="PS51194">
    <property type="entry name" value="HELICASE_CTER"/>
    <property type="match status" value="1"/>
</dbReference>
<evidence type="ECO:0000259" key="12">
    <source>
        <dbReference type="PROSITE" id="PS51194"/>
    </source>
</evidence>
<dbReference type="CDD" id="cd17920">
    <property type="entry name" value="DEXHc_RecQ"/>
    <property type="match status" value="1"/>
</dbReference>
<dbReference type="GO" id="GO:0003677">
    <property type="term" value="F:DNA binding"/>
    <property type="evidence" value="ECO:0007669"/>
    <property type="project" value="UniProtKB-KW"/>
</dbReference>
<evidence type="ECO:0000313" key="13">
    <source>
        <dbReference type="EMBL" id="HIR70343.1"/>
    </source>
</evidence>
<evidence type="ECO:0000256" key="6">
    <source>
        <dbReference type="ARBA" id="ARBA00023125"/>
    </source>
</evidence>
<dbReference type="GO" id="GO:0006281">
    <property type="term" value="P:DNA repair"/>
    <property type="evidence" value="ECO:0007669"/>
    <property type="project" value="TreeGrafter"/>
</dbReference>
<dbReference type="GO" id="GO:0005524">
    <property type="term" value="F:ATP binding"/>
    <property type="evidence" value="ECO:0007669"/>
    <property type="project" value="UniProtKB-KW"/>
</dbReference>
<dbReference type="Pfam" id="PF00271">
    <property type="entry name" value="Helicase_C"/>
    <property type="match status" value="1"/>
</dbReference>
<evidence type="ECO:0000313" key="14">
    <source>
        <dbReference type="Proteomes" id="UP000823912"/>
    </source>
</evidence>
<dbReference type="GO" id="GO:0009378">
    <property type="term" value="F:four-way junction helicase activity"/>
    <property type="evidence" value="ECO:0007669"/>
    <property type="project" value="TreeGrafter"/>
</dbReference>
<keyword evidence="4 13" id="KW-0347">Helicase</keyword>
<dbReference type="PANTHER" id="PTHR13710:SF105">
    <property type="entry name" value="ATP-DEPENDENT DNA HELICASE Q1"/>
    <property type="match status" value="1"/>
</dbReference>
<dbReference type="NCBIfam" id="TIGR00614">
    <property type="entry name" value="recQ_fam"/>
    <property type="match status" value="1"/>
</dbReference>
<dbReference type="InterPro" id="IPR011545">
    <property type="entry name" value="DEAD/DEAH_box_helicase_dom"/>
</dbReference>
<comment type="similarity">
    <text evidence="1">Belongs to the helicase family. RecQ subfamily.</text>
</comment>
<dbReference type="Pfam" id="PF00270">
    <property type="entry name" value="DEAD"/>
    <property type="match status" value="1"/>
</dbReference>